<keyword evidence="4" id="KW-1185">Reference proteome</keyword>
<organism evidence="3 4">
    <name type="scientific">Bradymonas sediminis</name>
    <dbReference type="NCBI Taxonomy" id="1548548"/>
    <lineage>
        <taxon>Bacteria</taxon>
        <taxon>Deltaproteobacteria</taxon>
        <taxon>Bradymonadales</taxon>
        <taxon>Bradymonadaceae</taxon>
        <taxon>Bradymonas</taxon>
    </lineage>
</organism>
<dbReference type="GO" id="GO:0008932">
    <property type="term" value="F:lytic endotransglycosylase activity"/>
    <property type="evidence" value="ECO:0007669"/>
    <property type="project" value="UniProtKB-UniRule"/>
</dbReference>
<dbReference type="PANTHER" id="PTHR34183">
    <property type="entry name" value="ENDOLYTIC PEPTIDOGLYCAN TRANSGLYCOSYLASE RLPA"/>
    <property type="match status" value="1"/>
</dbReference>
<dbReference type="PANTHER" id="PTHR34183:SF1">
    <property type="entry name" value="ENDOLYTIC PEPTIDOGLYCAN TRANSGLYCOSYLASE RLPA"/>
    <property type="match status" value="1"/>
</dbReference>
<name>A0A2Z4FM44_9DELT</name>
<evidence type="ECO:0000313" key="3">
    <source>
        <dbReference type="EMBL" id="AWV90033.1"/>
    </source>
</evidence>
<dbReference type="CDD" id="cd22268">
    <property type="entry name" value="DPBB_RlpA-like"/>
    <property type="match status" value="1"/>
</dbReference>
<reference evidence="3 4" key="1">
    <citation type="submission" date="2018-06" db="EMBL/GenBank/DDBJ databases">
        <title>Lujinxingia sediminis gen. nov. sp. nov., a new facultative anaerobic member of the class Deltaproteobacteria, and proposal of Lujinxingaceae fam. nov.</title>
        <authorList>
            <person name="Guo L.-Y."/>
            <person name="Li C.-M."/>
            <person name="Wang S."/>
            <person name="Du Z.-J."/>
        </authorList>
    </citation>
    <scope>NUCLEOTIDE SEQUENCE [LARGE SCALE GENOMIC DNA]</scope>
    <source>
        <strain evidence="3 4">FA350</strain>
    </source>
</reference>
<dbReference type="HAMAP" id="MF_02071">
    <property type="entry name" value="RlpA"/>
    <property type="match status" value="1"/>
</dbReference>
<dbReference type="InterPro" id="IPR036908">
    <property type="entry name" value="RlpA-like_sf"/>
</dbReference>
<sequence length="175" mass="19284">MVPNSPTREVEFLVQNQRFRIDRLTAAFTLSCALLWLAGCGATYDTSRIRDPHGDLITNRTAKGPDGKKHALSGKASWYGERFQGRPTASGEPFDMYRFTAAHKTLPFHTIVRVIEPGSNRSVVVRINDRGPFSPGRIIDLSYGAAVDIGLVGPGVFPVELDILQWGDGSRVRSK</sequence>
<comment type="function">
    <text evidence="1">Lytic transglycosylase with a strong preference for naked glycan strands that lack stem peptides.</text>
</comment>
<dbReference type="KEGG" id="bsed:DN745_12055"/>
<dbReference type="EC" id="4.2.2.-" evidence="1"/>
<dbReference type="Proteomes" id="UP000249799">
    <property type="component" value="Chromosome"/>
</dbReference>
<keyword evidence="1" id="KW-0456">Lyase</keyword>
<protein>
    <recommendedName>
        <fullName evidence="1">Probable endolytic peptidoglycan transglycosylase RlpA</fullName>
        <ecNumber evidence="1">4.2.2.-</ecNumber>
    </recommendedName>
</protein>
<dbReference type="AlphaFoldDB" id="A0A2Z4FM44"/>
<dbReference type="InterPro" id="IPR034718">
    <property type="entry name" value="RlpA"/>
</dbReference>
<dbReference type="EMBL" id="CP030032">
    <property type="protein sequence ID" value="AWV90033.1"/>
    <property type="molecule type" value="Genomic_DNA"/>
</dbReference>
<dbReference type="GO" id="GO:0071555">
    <property type="term" value="P:cell wall organization"/>
    <property type="evidence" value="ECO:0007669"/>
    <property type="project" value="UniProtKB-KW"/>
</dbReference>
<evidence type="ECO:0000256" key="2">
    <source>
        <dbReference type="RuleBase" id="RU003495"/>
    </source>
</evidence>
<dbReference type="Gene3D" id="2.40.40.10">
    <property type="entry name" value="RlpA-like domain"/>
    <property type="match status" value="1"/>
</dbReference>
<evidence type="ECO:0000313" key="4">
    <source>
        <dbReference type="Proteomes" id="UP000249799"/>
    </source>
</evidence>
<keyword evidence="3" id="KW-0449">Lipoprotein</keyword>
<comment type="similarity">
    <text evidence="1 2">Belongs to the RlpA family.</text>
</comment>
<dbReference type="GO" id="GO:0000270">
    <property type="term" value="P:peptidoglycan metabolic process"/>
    <property type="evidence" value="ECO:0007669"/>
    <property type="project" value="UniProtKB-UniRule"/>
</dbReference>
<dbReference type="InterPro" id="IPR012997">
    <property type="entry name" value="RplA"/>
</dbReference>
<dbReference type="SUPFAM" id="SSF50685">
    <property type="entry name" value="Barwin-like endoglucanases"/>
    <property type="match status" value="1"/>
</dbReference>
<gene>
    <name evidence="1" type="primary">rlpA</name>
    <name evidence="3" type="ORF">DN745_12055</name>
</gene>
<dbReference type="Pfam" id="PF03330">
    <property type="entry name" value="DPBB_1"/>
    <property type="match status" value="1"/>
</dbReference>
<evidence type="ECO:0000256" key="1">
    <source>
        <dbReference type="HAMAP-Rule" id="MF_02071"/>
    </source>
</evidence>
<keyword evidence="1" id="KW-0961">Cell wall biogenesis/degradation</keyword>
<accession>A0A2Z4FM44</accession>
<dbReference type="InterPro" id="IPR009009">
    <property type="entry name" value="RlpA-like_DPBB"/>
</dbReference>
<dbReference type="OrthoDB" id="9779128at2"/>
<proteinExistence type="inferred from homology"/>
<dbReference type="NCBIfam" id="TIGR00413">
    <property type="entry name" value="rlpA"/>
    <property type="match status" value="1"/>
</dbReference>